<dbReference type="SUPFAM" id="SSF50978">
    <property type="entry name" value="WD40 repeat-like"/>
    <property type="match status" value="1"/>
</dbReference>
<dbReference type="GO" id="GO:0000109">
    <property type="term" value="C:nucleotide-excision repair complex"/>
    <property type="evidence" value="ECO:0007669"/>
    <property type="project" value="TreeGrafter"/>
</dbReference>
<evidence type="ECO:0008006" key="6">
    <source>
        <dbReference type="Google" id="ProtNLM"/>
    </source>
</evidence>
<feature type="repeat" description="WD" evidence="3">
    <location>
        <begin position="324"/>
        <end position="365"/>
    </location>
</feature>
<accession>A0A8S1DUC3</accession>
<keyword evidence="5" id="KW-1185">Reference proteome</keyword>
<reference evidence="4 5" key="1">
    <citation type="submission" date="2020-04" db="EMBL/GenBank/DDBJ databases">
        <authorList>
            <person name="Alioto T."/>
            <person name="Alioto T."/>
            <person name="Gomez Garrido J."/>
        </authorList>
    </citation>
    <scope>NUCLEOTIDE SEQUENCE [LARGE SCALE GENOMIC DNA]</scope>
</reference>
<dbReference type="PROSITE" id="PS50294">
    <property type="entry name" value="WD_REPEATS_REGION"/>
    <property type="match status" value="2"/>
</dbReference>
<dbReference type="GO" id="GO:0043161">
    <property type="term" value="P:proteasome-mediated ubiquitin-dependent protein catabolic process"/>
    <property type="evidence" value="ECO:0007669"/>
    <property type="project" value="TreeGrafter"/>
</dbReference>
<sequence length="372" mass="41796">MIRDLHDQGLGLMSPGRLRRVASDRLAVKLRLSRQTRFLRNHRGAILSLDVDGLSGRFVLAASSPSTIRIHDLQKPDSEILPPQFHGNRIAPTAFELFHECVCCVQWYPGSVKIITSSGKDGSLRMWDVCKRVVCCEVKPVRENRLTQHHQSPASKIPLVAVASPSAGIPILDLRFGKSPMRLKNTLGPVTYVQWSPTDEHTIASAAESVVLLWDVRVPSKPLLRMDMSNSRTPATTSTSHMGLVNCLEFSLDGRTLISYGTDNAIRMWDTQSGVLSDVNCGSVDNYVRVSVRMALNRGRRMFVPSRHHIRVFDLDTGERVHNLKGHMSDVYCVRYNPHFEMLHSGGRDRNIINWTMQNYKKVCTKAAEDSD</sequence>
<evidence type="ECO:0000313" key="4">
    <source>
        <dbReference type="EMBL" id="CAB3385786.1"/>
    </source>
</evidence>
<feature type="non-terminal residue" evidence="4">
    <location>
        <position position="372"/>
    </location>
</feature>
<dbReference type="PROSITE" id="PS00678">
    <property type="entry name" value="WD_REPEATS_1"/>
    <property type="match status" value="1"/>
</dbReference>
<comment type="caution">
    <text evidence="4">The sequence shown here is derived from an EMBL/GenBank/DDBJ whole genome shotgun (WGS) entry which is preliminary data.</text>
</comment>
<name>A0A8S1DUC3_9INSE</name>
<dbReference type="PANTHER" id="PTHR46202">
    <property type="entry name" value="DNA EXCISION REPAIR PROTEIN ERCC-8"/>
    <property type="match status" value="1"/>
</dbReference>
<dbReference type="InterPro" id="IPR001680">
    <property type="entry name" value="WD40_rpt"/>
</dbReference>
<dbReference type="InterPro" id="IPR036322">
    <property type="entry name" value="WD40_repeat_dom_sf"/>
</dbReference>
<evidence type="ECO:0000256" key="1">
    <source>
        <dbReference type="ARBA" id="ARBA00022574"/>
    </source>
</evidence>
<gene>
    <name evidence="4" type="ORF">CLODIP_2_CD05799</name>
</gene>
<feature type="repeat" description="WD" evidence="3">
    <location>
        <begin position="238"/>
        <end position="279"/>
    </location>
</feature>
<dbReference type="Gene3D" id="2.130.10.10">
    <property type="entry name" value="YVTN repeat-like/Quinoprotein amine dehydrogenase"/>
    <property type="match status" value="1"/>
</dbReference>
<keyword evidence="2" id="KW-0677">Repeat</keyword>
<evidence type="ECO:0000256" key="3">
    <source>
        <dbReference type="PROSITE-ProRule" id="PRU00221"/>
    </source>
</evidence>
<dbReference type="Proteomes" id="UP000494165">
    <property type="component" value="Unassembled WGS sequence"/>
</dbReference>
<dbReference type="SMART" id="SM00320">
    <property type="entry name" value="WD40"/>
    <property type="match status" value="5"/>
</dbReference>
<dbReference type="AlphaFoldDB" id="A0A8S1DUC3"/>
<evidence type="ECO:0000313" key="5">
    <source>
        <dbReference type="Proteomes" id="UP000494165"/>
    </source>
</evidence>
<proteinExistence type="predicted"/>
<keyword evidence="1 3" id="KW-0853">WD repeat</keyword>
<dbReference type="GO" id="GO:0006283">
    <property type="term" value="P:transcription-coupled nucleotide-excision repair"/>
    <property type="evidence" value="ECO:0007669"/>
    <property type="project" value="InterPro"/>
</dbReference>
<dbReference type="EMBL" id="CADEPI010000432">
    <property type="protein sequence ID" value="CAB3385786.1"/>
    <property type="molecule type" value="Genomic_DNA"/>
</dbReference>
<dbReference type="GO" id="GO:0000209">
    <property type="term" value="P:protein polyubiquitination"/>
    <property type="evidence" value="ECO:0007669"/>
    <property type="project" value="TreeGrafter"/>
</dbReference>
<dbReference type="InterPro" id="IPR042238">
    <property type="entry name" value="Rad28/ERCC8/Ckn1/ATCSA-1"/>
</dbReference>
<dbReference type="InterPro" id="IPR019775">
    <property type="entry name" value="WD40_repeat_CS"/>
</dbReference>
<dbReference type="Pfam" id="PF00400">
    <property type="entry name" value="WD40"/>
    <property type="match status" value="3"/>
</dbReference>
<dbReference type="InterPro" id="IPR015943">
    <property type="entry name" value="WD40/YVTN_repeat-like_dom_sf"/>
</dbReference>
<evidence type="ECO:0000256" key="2">
    <source>
        <dbReference type="ARBA" id="ARBA00022737"/>
    </source>
</evidence>
<organism evidence="4 5">
    <name type="scientific">Cloeon dipterum</name>
    <dbReference type="NCBI Taxonomy" id="197152"/>
    <lineage>
        <taxon>Eukaryota</taxon>
        <taxon>Metazoa</taxon>
        <taxon>Ecdysozoa</taxon>
        <taxon>Arthropoda</taxon>
        <taxon>Hexapoda</taxon>
        <taxon>Insecta</taxon>
        <taxon>Pterygota</taxon>
        <taxon>Palaeoptera</taxon>
        <taxon>Ephemeroptera</taxon>
        <taxon>Pisciforma</taxon>
        <taxon>Baetidae</taxon>
        <taxon>Cloeon</taxon>
    </lineage>
</organism>
<dbReference type="OrthoDB" id="427795at2759"/>
<dbReference type="PROSITE" id="PS50082">
    <property type="entry name" value="WD_REPEATS_2"/>
    <property type="match status" value="2"/>
</dbReference>
<dbReference type="PANTHER" id="PTHR46202:SF1">
    <property type="entry name" value="DNA EXCISION REPAIR PROTEIN ERCC-8"/>
    <property type="match status" value="1"/>
</dbReference>
<dbReference type="GO" id="GO:0031464">
    <property type="term" value="C:Cul4A-RING E3 ubiquitin ligase complex"/>
    <property type="evidence" value="ECO:0007669"/>
    <property type="project" value="TreeGrafter"/>
</dbReference>
<protein>
    <recommendedName>
        <fullName evidence="6">Anaphase-promoting complex subunit 4 WD40 domain-containing protein</fullName>
    </recommendedName>
</protein>